<dbReference type="AlphaFoldDB" id="A0A9X4BG50"/>
<dbReference type="RefSeq" id="WP_191152914.1">
    <property type="nucleotide sequence ID" value="NZ_CP060824.1"/>
</dbReference>
<dbReference type="EMBL" id="JAYMCU010000168">
    <property type="protein sequence ID" value="MEC3939422.1"/>
    <property type="molecule type" value="Genomic_DNA"/>
</dbReference>
<dbReference type="Proteomes" id="UP001357437">
    <property type="component" value="Unassembled WGS sequence"/>
</dbReference>
<sequence length="76" mass="9164">MRTSIHLPQYGSTELYFEMVQELLAVIDTEPLIKLDMKYDEYNEILHINFSHPEPEQQNMMQGLVLLYCPDYRWHC</sequence>
<dbReference type="Proteomes" id="UP001149314">
    <property type="component" value="Unassembled WGS sequence"/>
</dbReference>
<evidence type="ECO:0000313" key="2">
    <source>
        <dbReference type="EMBL" id="MEC3939422.1"/>
    </source>
</evidence>
<accession>A0A9X4BG50</accession>
<evidence type="ECO:0000313" key="1">
    <source>
        <dbReference type="EMBL" id="MDC6641168.1"/>
    </source>
</evidence>
<evidence type="ECO:0000313" key="3">
    <source>
        <dbReference type="Proteomes" id="UP001149314"/>
    </source>
</evidence>
<keyword evidence="4" id="KW-1185">Reference proteome</keyword>
<proteinExistence type="predicted"/>
<evidence type="ECO:0000313" key="4">
    <source>
        <dbReference type="Proteomes" id="UP001357437"/>
    </source>
</evidence>
<organism evidence="1 3">
    <name type="scientific">Leclercia adecarboxylata</name>
    <dbReference type="NCBI Taxonomy" id="83655"/>
    <lineage>
        <taxon>Bacteria</taxon>
        <taxon>Pseudomonadati</taxon>
        <taxon>Pseudomonadota</taxon>
        <taxon>Gammaproteobacteria</taxon>
        <taxon>Enterobacterales</taxon>
        <taxon>Enterobacteriaceae</taxon>
        <taxon>Leclercia</taxon>
    </lineage>
</organism>
<gene>
    <name evidence="1" type="ORF">OEZ79_23385</name>
    <name evidence="2" type="ORF">VOF76_25220</name>
</gene>
<protein>
    <submittedName>
        <fullName evidence="1">Uncharacterized protein</fullName>
    </submittedName>
</protein>
<reference evidence="2 4" key="2">
    <citation type="submission" date="2024-01" db="EMBL/GenBank/DDBJ databases">
        <title>Comparative Genomics of Leclercia adecarboxylata Strains Isolated from Several Sources.</title>
        <authorList>
            <person name="Yescas-Zazueta V."/>
            <person name="Balbuena-Alonso M.G."/>
            <person name="Valencia D."/>
            <person name="Mendez-Pfeiffer P.A."/>
            <person name="Ballesteros-Monrreal M.G."/>
            <person name="Rocha-Gracia R.D.C."/>
            <person name="Barrios-Villa E."/>
        </authorList>
    </citation>
    <scope>NUCLEOTIDE SEQUENCE [LARGE SCALE GENOMIC DNA]</scope>
    <source>
        <strain evidence="2 4">33MEM</strain>
    </source>
</reference>
<dbReference type="EMBL" id="JAOURS010000043">
    <property type="protein sequence ID" value="MDC6641168.1"/>
    <property type="molecule type" value="Genomic_DNA"/>
</dbReference>
<reference evidence="1" key="1">
    <citation type="journal article" date="2023" name="Genes Genomics">
        <title>Genomic insights of Leclercia adecarboxylata strains linked to an outbreak in public hospitals in Mexico.</title>
        <authorList>
            <person name="Barrios-Villa E."/>
            <person name="Pacheco-Flores B."/>
            <person name="Lozano-Zarain P."/>
            <person name="Del Campo-Ortega R."/>
            <person name="de Jesus Ascencio-Montiel I."/>
            <person name="Gonzalez-Leon M."/>
            <person name="Camorlinga-Ponce M."/>
            <person name="Gaytan Cervantes F.J."/>
            <person name="Gonzalez Torres C."/>
            <person name="Aguilar E."/>
            <person name="Gonzalez Ibarra J."/>
            <person name="Torres Lopez F.J."/>
            <person name="Rosas-Vargas H."/>
            <person name="Gonzalez-Bonilla C.R."/>
            <person name="Del Carmen Rocha-Gracia R."/>
        </authorList>
    </citation>
    <scope>NUCLEOTIDE SEQUENCE</scope>
    <source>
        <strain evidence="1">Lac40</strain>
    </source>
</reference>
<name>A0A9X4BG50_9ENTR</name>
<comment type="caution">
    <text evidence="1">The sequence shown here is derived from an EMBL/GenBank/DDBJ whole genome shotgun (WGS) entry which is preliminary data.</text>
</comment>